<name>A0A0A9A640_ARUDO</name>
<evidence type="ECO:0000313" key="1">
    <source>
        <dbReference type="EMBL" id="JAD45413.1"/>
    </source>
</evidence>
<proteinExistence type="predicted"/>
<sequence>MSSTSRRVSMECAI</sequence>
<reference evidence="1" key="1">
    <citation type="submission" date="2014-09" db="EMBL/GenBank/DDBJ databases">
        <authorList>
            <person name="Magalhaes I.L.F."/>
            <person name="Oliveira U."/>
            <person name="Santos F.R."/>
            <person name="Vidigal T.H.D.A."/>
            <person name="Brescovit A.D."/>
            <person name="Santos A.J."/>
        </authorList>
    </citation>
    <scope>NUCLEOTIDE SEQUENCE</scope>
    <source>
        <tissue evidence="1">Shoot tissue taken approximately 20 cm above the soil surface</tissue>
    </source>
</reference>
<protein>
    <submittedName>
        <fullName evidence="1">Uncharacterized protein</fullName>
    </submittedName>
</protein>
<organism evidence="1">
    <name type="scientific">Arundo donax</name>
    <name type="common">Giant reed</name>
    <name type="synonym">Donax arundinaceus</name>
    <dbReference type="NCBI Taxonomy" id="35708"/>
    <lineage>
        <taxon>Eukaryota</taxon>
        <taxon>Viridiplantae</taxon>
        <taxon>Streptophyta</taxon>
        <taxon>Embryophyta</taxon>
        <taxon>Tracheophyta</taxon>
        <taxon>Spermatophyta</taxon>
        <taxon>Magnoliopsida</taxon>
        <taxon>Liliopsida</taxon>
        <taxon>Poales</taxon>
        <taxon>Poaceae</taxon>
        <taxon>PACMAD clade</taxon>
        <taxon>Arundinoideae</taxon>
        <taxon>Arundineae</taxon>
        <taxon>Arundo</taxon>
    </lineage>
</organism>
<dbReference type="EMBL" id="GBRH01252482">
    <property type="protein sequence ID" value="JAD45413.1"/>
    <property type="molecule type" value="Transcribed_RNA"/>
</dbReference>
<reference evidence="1" key="2">
    <citation type="journal article" date="2015" name="Data Brief">
        <title>Shoot transcriptome of the giant reed, Arundo donax.</title>
        <authorList>
            <person name="Barrero R.A."/>
            <person name="Guerrero F.D."/>
            <person name="Moolhuijzen P."/>
            <person name="Goolsby J.A."/>
            <person name="Tidwell J."/>
            <person name="Bellgard S.E."/>
            <person name="Bellgard M.I."/>
        </authorList>
    </citation>
    <scope>NUCLEOTIDE SEQUENCE</scope>
    <source>
        <tissue evidence="1">Shoot tissue taken approximately 20 cm above the soil surface</tissue>
    </source>
</reference>
<accession>A0A0A9A640</accession>